<protein>
    <submittedName>
        <fullName evidence="1">Uncharacterized protein</fullName>
    </submittedName>
</protein>
<feature type="non-terminal residue" evidence="1">
    <location>
        <position position="1"/>
    </location>
</feature>
<evidence type="ECO:0000313" key="2">
    <source>
        <dbReference type="Proteomes" id="UP001497497"/>
    </source>
</evidence>
<reference evidence="1 2" key="1">
    <citation type="submission" date="2024-04" db="EMBL/GenBank/DDBJ databases">
        <authorList>
            <consortium name="Genoscope - CEA"/>
            <person name="William W."/>
        </authorList>
    </citation>
    <scope>NUCLEOTIDE SEQUENCE [LARGE SCALE GENOMIC DNA]</scope>
</reference>
<organism evidence="1 2">
    <name type="scientific">Lymnaea stagnalis</name>
    <name type="common">Great pond snail</name>
    <name type="synonym">Helix stagnalis</name>
    <dbReference type="NCBI Taxonomy" id="6523"/>
    <lineage>
        <taxon>Eukaryota</taxon>
        <taxon>Metazoa</taxon>
        <taxon>Spiralia</taxon>
        <taxon>Lophotrochozoa</taxon>
        <taxon>Mollusca</taxon>
        <taxon>Gastropoda</taxon>
        <taxon>Heterobranchia</taxon>
        <taxon>Euthyneura</taxon>
        <taxon>Panpulmonata</taxon>
        <taxon>Hygrophila</taxon>
        <taxon>Lymnaeoidea</taxon>
        <taxon>Lymnaeidae</taxon>
        <taxon>Lymnaea</taxon>
    </lineage>
</organism>
<accession>A0AAV2HNT0</accession>
<keyword evidence="2" id="KW-1185">Reference proteome</keyword>
<dbReference type="EMBL" id="CAXITT010000189">
    <property type="protein sequence ID" value="CAL1535043.1"/>
    <property type="molecule type" value="Genomic_DNA"/>
</dbReference>
<proteinExistence type="predicted"/>
<comment type="caution">
    <text evidence="1">The sequence shown here is derived from an EMBL/GenBank/DDBJ whole genome shotgun (WGS) entry which is preliminary data.</text>
</comment>
<evidence type="ECO:0000313" key="1">
    <source>
        <dbReference type="EMBL" id="CAL1535043.1"/>
    </source>
</evidence>
<dbReference type="AlphaFoldDB" id="A0AAV2HNT0"/>
<sequence>YPVTTVAYTADVTTNLLGPPGPQFSNNDYSDGGLARAQGEAHAHIDEETLRLIESEHLLVDRECLVLADEIGKGNW</sequence>
<gene>
    <name evidence="1" type="ORF">GSLYS_00009003001</name>
</gene>
<dbReference type="Proteomes" id="UP001497497">
    <property type="component" value="Unassembled WGS sequence"/>
</dbReference>
<name>A0AAV2HNT0_LYMST</name>